<comment type="caution">
    <text evidence="1">The sequence shown here is derived from an EMBL/GenBank/DDBJ whole genome shotgun (WGS) entry which is preliminary data.</text>
</comment>
<gene>
    <name evidence="1" type="ORF">AQJ91_15580</name>
</gene>
<dbReference type="Proteomes" id="UP000053260">
    <property type="component" value="Unassembled WGS sequence"/>
</dbReference>
<keyword evidence="2" id="KW-1185">Reference proteome</keyword>
<name>A0A101V0G1_9ACTN</name>
<protein>
    <recommendedName>
        <fullName evidence="3">PIN domain-containing protein</fullName>
    </recommendedName>
</protein>
<reference evidence="1 2" key="1">
    <citation type="submission" date="2015-10" db="EMBL/GenBank/DDBJ databases">
        <title>Draft genome sequence of Streptomyces sp. RV15, isolated from a marine sponge.</title>
        <authorList>
            <person name="Ruckert C."/>
            <person name="Abdelmohsen U.R."/>
            <person name="Winkler A."/>
            <person name="Hentschel U."/>
            <person name="Kalinowski J."/>
            <person name="Kampfer P."/>
            <person name="Glaeser S."/>
        </authorList>
    </citation>
    <scope>NUCLEOTIDE SEQUENCE [LARGE SCALE GENOMIC DNA]</scope>
    <source>
        <strain evidence="1 2">RV15</strain>
    </source>
</reference>
<dbReference type="EMBL" id="LMXB01000041">
    <property type="protein sequence ID" value="KUO20202.1"/>
    <property type="molecule type" value="Genomic_DNA"/>
</dbReference>
<dbReference type="OrthoDB" id="4221613at2"/>
<sequence>MIQHHLVLDTPTLLALSGNRQVSALIHRAHFEPETRLWAPVLSILEAGAEHLGIAEHIGQLDVVHTVDLDYPAALAVAQLRRDGVPPGIAATVHAVRHLPEWGADALVATVAPKAYEGRGVPVFDLTR</sequence>
<organism evidence="1 2">
    <name type="scientific">Streptomyces dysideae</name>
    <dbReference type="NCBI Taxonomy" id="909626"/>
    <lineage>
        <taxon>Bacteria</taxon>
        <taxon>Bacillati</taxon>
        <taxon>Actinomycetota</taxon>
        <taxon>Actinomycetes</taxon>
        <taxon>Kitasatosporales</taxon>
        <taxon>Streptomycetaceae</taxon>
        <taxon>Streptomyces</taxon>
    </lineage>
</organism>
<evidence type="ECO:0008006" key="3">
    <source>
        <dbReference type="Google" id="ProtNLM"/>
    </source>
</evidence>
<evidence type="ECO:0000313" key="2">
    <source>
        <dbReference type="Proteomes" id="UP000053260"/>
    </source>
</evidence>
<proteinExistence type="predicted"/>
<dbReference type="STRING" id="909626.AQJ91_15580"/>
<accession>A0A101V0G1</accession>
<dbReference type="AlphaFoldDB" id="A0A101V0G1"/>
<evidence type="ECO:0000313" key="1">
    <source>
        <dbReference type="EMBL" id="KUO20202.1"/>
    </source>
</evidence>